<dbReference type="AlphaFoldDB" id="A0A852ZWF5"/>
<sequence>MRYRLAFLGGLAAGYVLGARAGRERYDQIARTLRSLRERPAVQRAGRTAVDAGVQAAGRVAGTVNERWGDRLPAGVGARLEDTLGNLRGRTARERDWGSGDWDGAGATGWPDSAQDVRGSA</sequence>
<evidence type="ECO:0000313" key="2">
    <source>
        <dbReference type="EMBL" id="NYI06706.1"/>
    </source>
</evidence>
<feature type="region of interest" description="Disordered" evidence="1">
    <location>
        <begin position="89"/>
        <end position="121"/>
    </location>
</feature>
<proteinExistence type="predicted"/>
<protein>
    <recommendedName>
        <fullName evidence="4">YtxH domain-containing protein</fullName>
    </recommendedName>
</protein>
<evidence type="ECO:0008006" key="4">
    <source>
        <dbReference type="Google" id="ProtNLM"/>
    </source>
</evidence>
<gene>
    <name evidence="2" type="ORF">FHU37_003649</name>
</gene>
<dbReference type="RefSeq" id="WP_179815248.1">
    <property type="nucleotide sequence ID" value="NZ_JACBZD010000001.1"/>
</dbReference>
<name>A0A852ZWF5_9ACTN</name>
<dbReference type="Proteomes" id="UP000567795">
    <property type="component" value="Unassembled WGS sequence"/>
</dbReference>
<dbReference type="EMBL" id="JACBZD010000001">
    <property type="protein sequence ID" value="NYI06706.1"/>
    <property type="molecule type" value="Genomic_DNA"/>
</dbReference>
<organism evidence="2 3">
    <name type="scientific">Allostreptomyces psammosilenae</name>
    <dbReference type="NCBI Taxonomy" id="1892865"/>
    <lineage>
        <taxon>Bacteria</taxon>
        <taxon>Bacillati</taxon>
        <taxon>Actinomycetota</taxon>
        <taxon>Actinomycetes</taxon>
        <taxon>Kitasatosporales</taxon>
        <taxon>Streptomycetaceae</taxon>
        <taxon>Allostreptomyces</taxon>
    </lineage>
</organism>
<evidence type="ECO:0000256" key="1">
    <source>
        <dbReference type="SAM" id="MobiDB-lite"/>
    </source>
</evidence>
<evidence type="ECO:0000313" key="3">
    <source>
        <dbReference type="Proteomes" id="UP000567795"/>
    </source>
</evidence>
<keyword evidence="3" id="KW-1185">Reference proteome</keyword>
<accession>A0A852ZWF5</accession>
<comment type="caution">
    <text evidence="2">The sequence shown here is derived from an EMBL/GenBank/DDBJ whole genome shotgun (WGS) entry which is preliminary data.</text>
</comment>
<reference evidence="2 3" key="1">
    <citation type="submission" date="2020-07" db="EMBL/GenBank/DDBJ databases">
        <title>Sequencing the genomes of 1000 actinobacteria strains.</title>
        <authorList>
            <person name="Klenk H.-P."/>
        </authorList>
    </citation>
    <scope>NUCLEOTIDE SEQUENCE [LARGE SCALE GENOMIC DNA]</scope>
    <source>
        <strain evidence="2 3">DSM 42178</strain>
    </source>
</reference>